<evidence type="ECO:0000256" key="2">
    <source>
        <dbReference type="ARBA" id="ARBA00023125"/>
    </source>
</evidence>
<dbReference type="Pfam" id="PF00589">
    <property type="entry name" value="Phage_integrase"/>
    <property type="match status" value="1"/>
</dbReference>
<name>X1CE61_9ZZZZ</name>
<feature type="non-terminal residue" evidence="6">
    <location>
        <position position="162"/>
    </location>
</feature>
<sequence length="162" mass="18942">MPNKKSSRRDVTSINNLKPFFAGKYLHEITPLDMEKYKRGRQGQVSNATVNREVACLKHIFTKAIEWGIAQKNPGKKVKLLRERNTRLRYLDEKEIRRLHDACAEHLKPIVTVALNTGMRKEEILSLKWKDVDYRIRTISILDTKNGESRKLPINDIVYRTL</sequence>
<evidence type="ECO:0000259" key="5">
    <source>
        <dbReference type="PROSITE" id="PS51900"/>
    </source>
</evidence>
<dbReference type="PROSITE" id="PS51900">
    <property type="entry name" value="CB"/>
    <property type="match status" value="1"/>
</dbReference>
<dbReference type="InterPro" id="IPR013762">
    <property type="entry name" value="Integrase-like_cat_sf"/>
</dbReference>
<comment type="similarity">
    <text evidence="1">Belongs to the 'phage' integrase family.</text>
</comment>
<dbReference type="InterPro" id="IPR050090">
    <property type="entry name" value="Tyrosine_recombinase_XerCD"/>
</dbReference>
<dbReference type="PROSITE" id="PS51898">
    <property type="entry name" value="TYR_RECOMBINASE"/>
    <property type="match status" value="1"/>
</dbReference>
<gene>
    <name evidence="6" type="ORF">S01H4_59001</name>
</gene>
<dbReference type="GO" id="GO:0015074">
    <property type="term" value="P:DNA integration"/>
    <property type="evidence" value="ECO:0007669"/>
    <property type="project" value="InterPro"/>
</dbReference>
<dbReference type="Gene3D" id="1.10.443.10">
    <property type="entry name" value="Intergrase catalytic core"/>
    <property type="match status" value="1"/>
</dbReference>
<feature type="domain" description="Core-binding (CB)" evidence="5">
    <location>
        <begin position="1"/>
        <end position="65"/>
    </location>
</feature>
<dbReference type="EMBL" id="BART01034538">
    <property type="protein sequence ID" value="GAH05932.1"/>
    <property type="molecule type" value="Genomic_DNA"/>
</dbReference>
<comment type="caution">
    <text evidence="6">The sequence shown here is derived from an EMBL/GenBank/DDBJ whole genome shotgun (WGS) entry which is preliminary data.</text>
</comment>
<proteinExistence type="inferred from homology"/>
<evidence type="ECO:0000313" key="6">
    <source>
        <dbReference type="EMBL" id="GAH05932.1"/>
    </source>
</evidence>
<dbReference type="InterPro" id="IPR010998">
    <property type="entry name" value="Integrase_recombinase_N"/>
</dbReference>
<dbReference type="InterPro" id="IPR011010">
    <property type="entry name" value="DNA_brk_join_enz"/>
</dbReference>
<dbReference type="AlphaFoldDB" id="X1CE61"/>
<dbReference type="Gene3D" id="1.10.150.130">
    <property type="match status" value="1"/>
</dbReference>
<dbReference type="InterPro" id="IPR002104">
    <property type="entry name" value="Integrase_catalytic"/>
</dbReference>
<keyword evidence="2" id="KW-0238">DNA-binding</keyword>
<dbReference type="PANTHER" id="PTHR30349:SF64">
    <property type="entry name" value="PROPHAGE INTEGRASE INTD-RELATED"/>
    <property type="match status" value="1"/>
</dbReference>
<keyword evidence="3" id="KW-0233">DNA recombination</keyword>
<evidence type="ECO:0000256" key="1">
    <source>
        <dbReference type="ARBA" id="ARBA00008857"/>
    </source>
</evidence>
<reference evidence="6" key="1">
    <citation type="journal article" date="2014" name="Front. Microbiol.">
        <title>High frequency of phylogenetically diverse reductive dehalogenase-homologous genes in deep subseafloor sedimentary metagenomes.</title>
        <authorList>
            <person name="Kawai M."/>
            <person name="Futagami T."/>
            <person name="Toyoda A."/>
            <person name="Takaki Y."/>
            <person name="Nishi S."/>
            <person name="Hori S."/>
            <person name="Arai W."/>
            <person name="Tsubouchi T."/>
            <person name="Morono Y."/>
            <person name="Uchiyama I."/>
            <person name="Ito T."/>
            <person name="Fujiyama A."/>
            <person name="Inagaki F."/>
            <person name="Takami H."/>
        </authorList>
    </citation>
    <scope>NUCLEOTIDE SEQUENCE</scope>
    <source>
        <strain evidence="6">Expedition CK06-06</strain>
    </source>
</reference>
<dbReference type="GO" id="GO:0006310">
    <property type="term" value="P:DNA recombination"/>
    <property type="evidence" value="ECO:0007669"/>
    <property type="project" value="UniProtKB-KW"/>
</dbReference>
<dbReference type="PANTHER" id="PTHR30349">
    <property type="entry name" value="PHAGE INTEGRASE-RELATED"/>
    <property type="match status" value="1"/>
</dbReference>
<organism evidence="6">
    <name type="scientific">marine sediment metagenome</name>
    <dbReference type="NCBI Taxonomy" id="412755"/>
    <lineage>
        <taxon>unclassified sequences</taxon>
        <taxon>metagenomes</taxon>
        <taxon>ecological metagenomes</taxon>
    </lineage>
</organism>
<dbReference type="GO" id="GO:0003677">
    <property type="term" value="F:DNA binding"/>
    <property type="evidence" value="ECO:0007669"/>
    <property type="project" value="UniProtKB-KW"/>
</dbReference>
<dbReference type="InterPro" id="IPR044068">
    <property type="entry name" value="CB"/>
</dbReference>
<feature type="domain" description="Tyr recombinase" evidence="4">
    <location>
        <begin position="86"/>
        <end position="162"/>
    </location>
</feature>
<protein>
    <recommendedName>
        <fullName evidence="7">Tyr recombinase domain-containing protein</fullName>
    </recommendedName>
</protein>
<evidence type="ECO:0008006" key="7">
    <source>
        <dbReference type="Google" id="ProtNLM"/>
    </source>
</evidence>
<dbReference type="SUPFAM" id="SSF56349">
    <property type="entry name" value="DNA breaking-rejoining enzymes"/>
    <property type="match status" value="1"/>
</dbReference>
<accession>X1CE61</accession>
<evidence type="ECO:0000259" key="4">
    <source>
        <dbReference type="PROSITE" id="PS51898"/>
    </source>
</evidence>
<evidence type="ECO:0000256" key="3">
    <source>
        <dbReference type="ARBA" id="ARBA00023172"/>
    </source>
</evidence>